<name>Q9KEJ0_HALH5</name>
<dbReference type="AlphaFoldDB" id="Q9KEJ0"/>
<reference evidence="2 3" key="1">
    <citation type="journal article" date="2000" name="Nucleic Acids Res.">
        <title>Complete genome sequence of the alkaliphilic bacterium Bacillus halodurans and genomic sequence comparison with Bacillus subtilis.</title>
        <authorList>
            <person name="Takami H."/>
            <person name="Nakasone K."/>
            <person name="Takaki Y."/>
            <person name="Maeno G."/>
            <person name="Sasaki R."/>
            <person name="Masui N."/>
            <person name="Fuji F."/>
            <person name="Hirama C."/>
            <person name="Nakamura Y."/>
            <person name="Ogasawara N."/>
            <person name="Kuhara S."/>
            <person name="Horikoshi K."/>
        </authorList>
    </citation>
    <scope>NUCLEOTIDE SEQUENCE [LARGE SCALE GENOMIC DNA]</scope>
    <source>
        <strain evidence="3">ATCC BAA-125 / DSM 18197 / FERM 7344 / JCM 9153 / C-125</strain>
    </source>
</reference>
<evidence type="ECO:0000256" key="1">
    <source>
        <dbReference type="SAM" id="MobiDB-lite"/>
    </source>
</evidence>
<evidence type="ECO:0000313" key="2">
    <source>
        <dbReference type="EMBL" id="BAB04581.1"/>
    </source>
</evidence>
<feature type="region of interest" description="Disordered" evidence="1">
    <location>
        <begin position="1"/>
        <end position="45"/>
    </location>
</feature>
<keyword evidence="3" id="KW-1185">Reference proteome</keyword>
<feature type="compositionally biased region" description="Basic and acidic residues" evidence="1">
    <location>
        <begin position="1"/>
        <end position="11"/>
    </location>
</feature>
<dbReference type="PIR" id="F83757">
    <property type="entry name" value="F83757"/>
</dbReference>
<proteinExistence type="predicted"/>
<accession>Q9KEJ0</accession>
<feature type="compositionally biased region" description="Polar residues" evidence="1">
    <location>
        <begin position="12"/>
        <end position="27"/>
    </location>
</feature>
<gene>
    <name evidence="2" type="ordered locus">BH0862</name>
</gene>
<organism evidence="2 3">
    <name type="scientific">Halalkalibacterium halodurans (strain ATCC BAA-125 / DSM 18197 / FERM 7344 / JCM 9153 / C-125)</name>
    <name type="common">Bacillus halodurans</name>
    <dbReference type="NCBI Taxonomy" id="272558"/>
    <lineage>
        <taxon>Bacteria</taxon>
        <taxon>Bacillati</taxon>
        <taxon>Bacillota</taxon>
        <taxon>Bacilli</taxon>
        <taxon>Bacillales</taxon>
        <taxon>Bacillaceae</taxon>
        <taxon>Halalkalibacterium (ex Joshi et al. 2022)</taxon>
    </lineage>
</organism>
<dbReference type="STRING" id="272558.gene:10726736"/>
<dbReference type="HOGENOM" id="CLU_3196111_0_0_9"/>
<dbReference type="GeneID" id="87599657"/>
<dbReference type="KEGG" id="bha:BH0862"/>
<evidence type="ECO:0000313" key="3">
    <source>
        <dbReference type="Proteomes" id="UP000001258"/>
    </source>
</evidence>
<dbReference type="eggNOG" id="ENOG5030DEC">
    <property type="taxonomic scope" value="Bacteria"/>
</dbReference>
<dbReference type="Proteomes" id="UP000001258">
    <property type="component" value="Chromosome"/>
</dbReference>
<protein>
    <submittedName>
        <fullName evidence="2">BH0862 protein</fullName>
    </submittedName>
</protein>
<dbReference type="RefSeq" id="WP_010897035.1">
    <property type="nucleotide sequence ID" value="NC_002570.2"/>
</dbReference>
<sequence>MKKRSPQKDKAMTNNKTPTESMFNENVASEMVDNGSNRANAKGKK</sequence>
<dbReference type="EMBL" id="BA000004">
    <property type="protein sequence ID" value="BAB04581.1"/>
    <property type="molecule type" value="Genomic_DNA"/>
</dbReference>